<feature type="transmembrane region" description="Helical" evidence="14">
    <location>
        <begin position="262"/>
        <end position="279"/>
    </location>
</feature>
<keyword evidence="17" id="KW-1185">Reference proteome</keyword>
<reference evidence="17" key="2">
    <citation type="submission" date="2019-01" db="EMBL/GenBank/DDBJ databases">
        <title>Genome sequence of Desulfonema ishimotonii strain Tokyo 01.</title>
        <authorList>
            <person name="Fukui M."/>
        </authorList>
    </citation>
    <scope>NUCLEOTIDE SEQUENCE [LARGE SCALE GENOMIC DNA]</scope>
    <source>
        <strain evidence="17">Tokyo 01</strain>
    </source>
</reference>
<name>A0A401FS22_9BACT</name>
<keyword evidence="5 13" id="KW-0349">Heme</keyword>
<dbReference type="OrthoDB" id="9795893at2"/>
<dbReference type="EMBL" id="BEXT01000001">
    <property type="protein sequence ID" value="GBC59771.1"/>
    <property type="molecule type" value="Genomic_DNA"/>
</dbReference>
<evidence type="ECO:0000256" key="2">
    <source>
        <dbReference type="ARBA" id="ARBA00009819"/>
    </source>
</evidence>
<comment type="subcellular location">
    <subcellularLocation>
        <location evidence="1">Cell membrane</location>
        <topology evidence="1">Multi-pass membrane protein</topology>
    </subcellularLocation>
</comment>
<keyword evidence="6 14" id="KW-0812">Transmembrane</keyword>
<dbReference type="Pfam" id="PF01654">
    <property type="entry name" value="Cyt_bd_oxida_I"/>
    <property type="match status" value="1"/>
</dbReference>
<dbReference type="GO" id="GO:0020037">
    <property type="term" value="F:heme binding"/>
    <property type="evidence" value="ECO:0007669"/>
    <property type="project" value="InterPro"/>
</dbReference>
<proteinExistence type="inferred from homology"/>
<feature type="transmembrane region" description="Helical" evidence="14">
    <location>
        <begin position="142"/>
        <end position="163"/>
    </location>
</feature>
<dbReference type="InterPro" id="IPR009056">
    <property type="entry name" value="Cyt_c-like_dom"/>
</dbReference>
<dbReference type="Gene3D" id="3.90.10.10">
    <property type="entry name" value="Cytochrome C3"/>
    <property type="match status" value="1"/>
</dbReference>
<evidence type="ECO:0000256" key="9">
    <source>
        <dbReference type="ARBA" id="ARBA00022982"/>
    </source>
</evidence>
<feature type="transmembrane region" description="Helical" evidence="14">
    <location>
        <begin position="225"/>
        <end position="242"/>
    </location>
</feature>
<dbReference type="InterPro" id="IPR002585">
    <property type="entry name" value="Cyt-d_ubiquinol_oxidase_su_1"/>
</dbReference>
<comment type="similarity">
    <text evidence="2">Belongs to the cytochrome ubiquinol oxidase subunit 1 family.</text>
</comment>
<dbReference type="RefSeq" id="WP_124327255.1">
    <property type="nucleotide sequence ID" value="NZ_BEXT01000001.1"/>
</dbReference>
<evidence type="ECO:0000256" key="11">
    <source>
        <dbReference type="ARBA" id="ARBA00023004"/>
    </source>
</evidence>
<dbReference type="SUPFAM" id="SSF48695">
    <property type="entry name" value="Multiheme cytochromes"/>
    <property type="match status" value="1"/>
</dbReference>
<accession>A0A401FS22</accession>
<gene>
    <name evidence="16" type="ORF">DENIS_0712</name>
</gene>
<evidence type="ECO:0000313" key="17">
    <source>
        <dbReference type="Proteomes" id="UP000288096"/>
    </source>
</evidence>
<keyword evidence="8" id="KW-0732">Signal</keyword>
<organism evidence="16 17">
    <name type="scientific">Desulfonema ishimotonii</name>
    <dbReference type="NCBI Taxonomy" id="45657"/>
    <lineage>
        <taxon>Bacteria</taxon>
        <taxon>Pseudomonadati</taxon>
        <taxon>Thermodesulfobacteriota</taxon>
        <taxon>Desulfobacteria</taxon>
        <taxon>Desulfobacterales</taxon>
        <taxon>Desulfococcaceae</taxon>
        <taxon>Desulfonema</taxon>
    </lineage>
</organism>
<reference evidence="17" key="1">
    <citation type="submission" date="2017-11" db="EMBL/GenBank/DDBJ databases">
        <authorList>
            <person name="Watanabe M."/>
            <person name="Kojima H."/>
        </authorList>
    </citation>
    <scope>NUCLEOTIDE SEQUENCE [LARGE SCALE GENOMIC DNA]</scope>
    <source>
        <strain evidence="17">Tokyo 01</strain>
    </source>
</reference>
<evidence type="ECO:0000256" key="4">
    <source>
        <dbReference type="ARBA" id="ARBA00022475"/>
    </source>
</evidence>
<evidence type="ECO:0000256" key="14">
    <source>
        <dbReference type="SAM" id="Phobius"/>
    </source>
</evidence>
<protein>
    <submittedName>
        <fullName evidence="16">Cytochrome c</fullName>
    </submittedName>
</protein>
<feature type="transmembrane region" description="Helical" evidence="14">
    <location>
        <begin position="20"/>
        <end position="48"/>
    </location>
</feature>
<keyword evidence="7 13" id="KW-0479">Metal-binding</keyword>
<dbReference type="InterPro" id="IPR036280">
    <property type="entry name" value="Multihaem_cyt_sf"/>
</dbReference>
<dbReference type="Proteomes" id="UP000288096">
    <property type="component" value="Unassembled WGS sequence"/>
</dbReference>
<evidence type="ECO:0000256" key="8">
    <source>
        <dbReference type="ARBA" id="ARBA00022729"/>
    </source>
</evidence>
<dbReference type="Gene3D" id="1.10.1130.10">
    <property type="entry name" value="Flavocytochrome C3, Chain A"/>
    <property type="match status" value="1"/>
</dbReference>
<evidence type="ECO:0000256" key="5">
    <source>
        <dbReference type="ARBA" id="ARBA00022617"/>
    </source>
</evidence>
<sequence length="880" mass="97854">MNSSWLLHYPVWESGVLGGGFWIAFMATIHVYIAHFAVGGGLFLVLTEMKGYRENSQPILDYTRKHTKFFLLLTAVFGSVTGVGIWFVISVLSPAATSALIHYFVFGWATEWVFFLGEIVTLFVYFYTFGRMDRKNHLRVGWLYFIFGWLSLFVINGIIAWMLTPGDWLSTRNFWDGFFNPSFWPSTAFRTAISLMLAGLFGYITSLRIEAAEVRERLLQYCTKWLLIPLGMVLVSGVWYVLALPEPQQNMILNRSPETLRFLKVFAGVTPLIFVIGLLMARRMPLGTKKVLAGLLVIIGLAYMGAFEWVREAGRRPYIIHGHTWSNSVNAADLNAIRQAGVLKSARWAKYREITPENRMSAGHELFKFLCSSCHSVGGPMNDILPLTDKYTVFGMEAMLDGMGKINTYMPPFMGTTQERDTLAAYIAEALHHRKETPPTAADINPIPVEVPPFDPQKDEYVLLAWTGKGMHCISDSDRYFSFSPPGSDIYAQLIRRGESPEKVEEAQITYRLNPGFEQPAEFADFWKHARSLIGKAIPENTGLTGNTTAGRMVFDAESEAYVAEGVPVVPYTDGGQFMPYPLVTVEASDTDGNLLASAKITAPVSTEMGCKLCHGGEWRVNGQAGLGDNTARDILAVHDRMNRTDLAKRAEKGKPVMCQSCHGADDETHLSLSAAIHGFHANYLTGRGAESCAACHPGLPSGVTNAFRGIHREAGLDCTSCHGTMEDHSLSLLVAEKQAGKQSADVLMKHLRPVAVDTVDAVLPRKPWVSAPDCLGCHVDFQQPDVFEIFNRWTASEADLYRNRSGEAGVKCMACHGSTHAIWPATNPFGNDRDNIPPMQYQKNPYPMGANRNCKVCHTVDMAEEIHHPNSLAMFRNLR</sequence>
<evidence type="ECO:0000256" key="7">
    <source>
        <dbReference type="ARBA" id="ARBA00022723"/>
    </source>
</evidence>
<dbReference type="InterPro" id="IPR051829">
    <property type="entry name" value="Multiheme_Cytochr_ET"/>
</dbReference>
<dbReference type="SUPFAM" id="SSF46626">
    <property type="entry name" value="Cytochrome c"/>
    <property type="match status" value="1"/>
</dbReference>
<dbReference type="GO" id="GO:0005886">
    <property type="term" value="C:plasma membrane"/>
    <property type="evidence" value="ECO:0007669"/>
    <property type="project" value="UniProtKB-SubCell"/>
</dbReference>
<feature type="domain" description="Cytochrome c" evidence="15">
    <location>
        <begin position="358"/>
        <end position="534"/>
    </location>
</feature>
<dbReference type="GO" id="GO:0046872">
    <property type="term" value="F:metal ion binding"/>
    <property type="evidence" value="ECO:0007669"/>
    <property type="project" value="UniProtKB-KW"/>
</dbReference>
<evidence type="ECO:0000256" key="13">
    <source>
        <dbReference type="PROSITE-ProRule" id="PRU00433"/>
    </source>
</evidence>
<dbReference type="GO" id="GO:0070069">
    <property type="term" value="C:cytochrome complex"/>
    <property type="evidence" value="ECO:0007669"/>
    <property type="project" value="InterPro"/>
</dbReference>
<dbReference type="AlphaFoldDB" id="A0A401FS22"/>
<evidence type="ECO:0000256" key="12">
    <source>
        <dbReference type="ARBA" id="ARBA00023136"/>
    </source>
</evidence>
<dbReference type="GO" id="GO:0009055">
    <property type="term" value="F:electron transfer activity"/>
    <property type="evidence" value="ECO:0007669"/>
    <property type="project" value="InterPro"/>
</dbReference>
<evidence type="ECO:0000256" key="10">
    <source>
        <dbReference type="ARBA" id="ARBA00022989"/>
    </source>
</evidence>
<dbReference type="PANTHER" id="PTHR35038">
    <property type="entry name" value="DISSIMILATORY SULFITE REDUCTASE SIRA"/>
    <property type="match status" value="1"/>
</dbReference>
<feature type="transmembrane region" description="Helical" evidence="14">
    <location>
        <begin position="183"/>
        <end position="204"/>
    </location>
</feature>
<comment type="caution">
    <text evidence="16">The sequence shown here is derived from an EMBL/GenBank/DDBJ whole genome shotgun (WGS) entry which is preliminary data.</text>
</comment>
<dbReference type="InterPro" id="IPR036909">
    <property type="entry name" value="Cyt_c-like_dom_sf"/>
</dbReference>
<evidence type="ECO:0000313" key="16">
    <source>
        <dbReference type="EMBL" id="GBC59771.1"/>
    </source>
</evidence>
<keyword evidence="10 14" id="KW-1133">Transmembrane helix</keyword>
<keyword evidence="12 14" id="KW-0472">Membrane</keyword>
<evidence type="ECO:0000256" key="6">
    <source>
        <dbReference type="ARBA" id="ARBA00022692"/>
    </source>
</evidence>
<dbReference type="Gene3D" id="1.10.760.10">
    <property type="entry name" value="Cytochrome c-like domain"/>
    <property type="match status" value="1"/>
</dbReference>
<feature type="transmembrane region" description="Helical" evidence="14">
    <location>
        <begin position="69"/>
        <end position="92"/>
    </location>
</feature>
<keyword evidence="4" id="KW-1003">Cell membrane</keyword>
<dbReference type="PANTHER" id="PTHR35038:SF8">
    <property type="entry name" value="C-TYPE POLYHEME CYTOCHROME OMCC"/>
    <property type="match status" value="1"/>
</dbReference>
<keyword evidence="11 13" id="KW-0408">Iron</keyword>
<dbReference type="PROSITE" id="PS51007">
    <property type="entry name" value="CYTC"/>
    <property type="match status" value="1"/>
</dbReference>
<feature type="transmembrane region" description="Helical" evidence="14">
    <location>
        <begin position="291"/>
        <end position="310"/>
    </location>
</feature>
<dbReference type="GO" id="GO:0019646">
    <property type="term" value="P:aerobic electron transport chain"/>
    <property type="evidence" value="ECO:0007669"/>
    <property type="project" value="InterPro"/>
</dbReference>
<evidence type="ECO:0000256" key="3">
    <source>
        <dbReference type="ARBA" id="ARBA00022448"/>
    </source>
</evidence>
<evidence type="ECO:0000256" key="1">
    <source>
        <dbReference type="ARBA" id="ARBA00004651"/>
    </source>
</evidence>
<keyword evidence="9" id="KW-0249">Electron transport</keyword>
<feature type="transmembrane region" description="Helical" evidence="14">
    <location>
        <begin position="112"/>
        <end position="130"/>
    </location>
</feature>
<evidence type="ECO:0000259" key="15">
    <source>
        <dbReference type="PROSITE" id="PS51007"/>
    </source>
</evidence>
<keyword evidence="3" id="KW-0813">Transport</keyword>